<evidence type="ECO:0000256" key="1">
    <source>
        <dbReference type="ARBA" id="ARBA00004370"/>
    </source>
</evidence>
<dbReference type="PRINTS" id="PR00313">
    <property type="entry name" value="CABNDNGRPT"/>
</dbReference>
<evidence type="ECO:0000256" key="3">
    <source>
        <dbReference type="ARBA" id="ARBA00022525"/>
    </source>
</evidence>
<evidence type="ECO:0000256" key="5">
    <source>
        <dbReference type="ARBA" id="ARBA00022737"/>
    </source>
</evidence>
<name>A0ABW3FAR5_9HYPH</name>
<accession>A0ABW3FAR5</accession>
<dbReference type="RefSeq" id="WP_377211408.1">
    <property type="nucleotide sequence ID" value="NZ_JBHTJV010000003.1"/>
</dbReference>
<keyword evidence="4" id="KW-0800">Toxin</keyword>
<sequence>MAVFIGNQFDNFADADTGLLVGYSGGTVAELQDQFGDTFRASLGFDRVRSGIGGDLFFLDDASSTEGDELDGGAGFDTINAENLTVSLTLSLATGFTNFGGFMRNFEVVRSGSGNDSLFGGNADEVFSGGAGNDTIDAGFGNDIVRGGAGQDILDGGGDIDTLLVDEFNGTYVINLVTGVTNSAETAVNFENVTTGDGNDTVTGTSGANTIITNGGRDTVSAGDGNDIVRGGAGADTLDGGNDIDTLLVDELTIDYTINLANGVTNVFEIVNNGGIPLLVIETAINFENVTTGVGNDDVTGSSGANVIITNNGSDTINGEGGDDIIDGGDGADTLNGGDNNDTIRGGAGADTMDGGSGNDTLLVDDFLGSYEINLTTGATSRRDPVTFISQTDETAVNFENVTTGVANDTVVGTSGANIIITNGGADVINAGAGNDVVDGGAGIDTINGGDNNDTIRGGDQSDIMDGGDGIDTLLVDEFNGAYELNLITGVTNFAETAINFENVTTGNGDDVIVGTDQANVINTNGGMDIVDAGDGNDIVSGGLGDDQLDGGDGTDTLRVFGSFAESLNIFIDYELDMTTGVTNTSETAINFENVETGSGDDVIHGSSLANNILTEGGNDTVFGGDGDDDISGGAGDDTIEGGLGADILSGNDGDSDTLSYSLSNGGVIVSLPGGTAANASAGLGHADGDVFNGFENITGSGFDDVLTGQVFEHNVLIGRGGNDILNGLNGEDTIIGGAGDDIIQVFGDGENDTIDGGDGIDTLQLNNLFSGYTVNLADGLYSGTNIAGSEKTIENVENVSGTANADVIVGDNLANTLDGNEGADSLSGGGGNDIIRGGDGIDTMNGGDGIDTVLFDDVSVDISVDLIFGLSSLGDSIQEFENVETGIGNDSVRGNFLANVIKTGAGIDFIQSGGGRDILDGGADADTMTGGTDNDQYFIDDLGDVVIELVDEGFDILNVNISGGAYSYTMPENTERLNLGDANNHAIKGNAGDNRINGNSGVDRFIIDEGGADTFSGGNGTDIFDARSSDNEIRIFLNNQSLNGGAAEGDMFASIEIFAGSNSLTEGDIMRGGEGRARFQGGSGDDLLIGANNIDFLRGDNGNDTLIGGNGRDTLNGGRNNDTMTGGNARDQFNFVQAQFGQDTITDYQDGLDYFKIFSSIATDLTDFTITNNGTSSVRLTLNSDTSNFIDVNGINGTDVTLTASDFQFY</sequence>
<dbReference type="PRINTS" id="PR01488">
    <property type="entry name" value="RTXTOXINA"/>
</dbReference>
<evidence type="ECO:0000256" key="6">
    <source>
        <dbReference type="ARBA" id="ARBA00023026"/>
    </source>
</evidence>
<dbReference type="InterPro" id="IPR001343">
    <property type="entry name" value="Hemolysn_Ca-bd"/>
</dbReference>
<dbReference type="InterPro" id="IPR003995">
    <property type="entry name" value="RTX_toxin_determinant-A"/>
</dbReference>
<keyword evidence="3" id="KW-0964">Secreted</keyword>
<keyword evidence="7" id="KW-0472">Membrane</keyword>
<keyword evidence="6" id="KW-0843">Virulence</keyword>
<dbReference type="InterPro" id="IPR050557">
    <property type="entry name" value="RTX_toxin/Mannuronan_C5-epim"/>
</dbReference>
<gene>
    <name evidence="8" type="ORF">ACFQ14_03925</name>
</gene>
<evidence type="ECO:0000313" key="9">
    <source>
        <dbReference type="Proteomes" id="UP001597101"/>
    </source>
</evidence>
<dbReference type="SUPFAM" id="SSF51120">
    <property type="entry name" value="beta-Roll"/>
    <property type="match status" value="10"/>
</dbReference>
<proteinExistence type="predicted"/>
<dbReference type="PANTHER" id="PTHR38340:SF1">
    <property type="entry name" value="S-LAYER PROTEIN"/>
    <property type="match status" value="1"/>
</dbReference>
<comment type="subcellular location">
    <subcellularLocation>
        <location evidence="1">Membrane</location>
    </subcellularLocation>
    <subcellularLocation>
        <location evidence="2">Secreted</location>
    </subcellularLocation>
</comment>
<dbReference type="Pfam" id="PF00353">
    <property type="entry name" value="HemolysinCabind"/>
    <property type="match status" value="17"/>
</dbReference>
<keyword evidence="9" id="KW-1185">Reference proteome</keyword>
<evidence type="ECO:0000256" key="2">
    <source>
        <dbReference type="ARBA" id="ARBA00004613"/>
    </source>
</evidence>
<dbReference type="EMBL" id="JBHTJV010000003">
    <property type="protein sequence ID" value="MFD0915549.1"/>
    <property type="molecule type" value="Genomic_DNA"/>
</dbReference>
<organism evidence="8 9">
    <name type="scientific">Pseudahrensia aquimaris</name>
    <dbReference type="NCBI Taxonomy" id="744461"/>
    <lineage>
        <taxon>Bacteria</taxon>
        <taxon>Pseudomonadati</taxon>
        <taxon>Pseudomonadota</taxon>
        <taxon>Alphaproteobacteria</taxon>
        <taxon>Hyphomicrobiales</taxon>
        <taxon>Ahrensiaceae</taxon>
        <taxon>Pseudahrensia</taxon>
    </lineage>
</organism>
<dbReference type="InterPro" id="IPR018511">
    <property type="entry name" value="Hemolysin-typ_Ca-bd_CS"/>
</dbReference>
<dbReference type="PANTHER" id="PTHR38340">
    <property type="entry name" value="S-LAYER PROTEIN"/>
    <property type="match status" value="1"/>
</dbReference>
<dbReference type="InterPro" id="IPR011049">
    <property type="entry name" value="Serralysin-like_metalloprot_C"/>
</dbReference>
<dbReference type="Proteomes" id="UP001597101">
    <property type="component" value="Unassembled WGS sequence"/>
</dbReference>
<dbReference type="PROSITE" id="PS00330">
    <property type="entry name" value="HEMOLYSIN_CALCIUM"/>
    <property type="match status" value="8"/>
</dbReference>
<protein>
    <submittedName>
        <fullName evidence="8">Beta strand repeat-containing protein</fullName>
    </submittedName>
</protein>
<dbReference type="Gene3D" id="2.150.10.10">
    <property type="entry name" value="Serralysin-like metalloprotease, C-terminal"/>
    <property type="match status" value="9"/>
</dbReference>
<evidence type="ECO:0000313" key="8">
    <source>
        <dbReference type="EMBL" id="MFD0915549.1"/>
    </source>
</evidence>
<comment type="caution">
    <text evidence="8">The sequence shown here is derived from an EMBL/GenBank/DDBJ whole genome shotgun (WGS) entry which is preliminary data.</text>
</comment>
<evidence type="ECO:0000256" key="7">
    <source>
        <dbReference type="ARBA" id="ARBA00023136"/>
    </source>
</evidence>
<evidence type="ECO:0000256" key="4">
    <source>
        <dbReference type="ARBA" id="ARBA00022656"/>
    </source>
</evidence>
<keyword evidence="5" id="KW-0677">Repeat</keyword>
<reference evidence="9" key="1">
    <citation type="journal article" date="2019" name="Int. J. Syst. Evol. Microbiol.">
        <title>The Global Catalogue of Microorganisms (GCM) 10K type strain sequencing project: providing services to taxonomists for standard genome sequencing and annotation.</title>
        <authorList>
            <consortium name="The Broad Institute Genomics Platform"/>
            <consortium name="The Broad Institute Genome Sequencing Center for Infectious Disease"/>
            <person name="Wu L."/>
            <person name="Ma J."/>
        </authorList>
    </citation>
    <scope>NUCLEOTIDE SEQUENCE [LARGE SCALE GENOMIC DNA]</scope>
    <source>
        <strain evidence="9">CCUG 60023</strain>
    </source>
</reference>